<dbReference type="PROSITE" id="PS50249">
    <property type="entry name" value="MPN"/>
    <property type="match status" value="1"/>
</dbReference>
<dbReference type="Gene3D" id="3.40.140.10">
    <property type="entry name" value="Cytidine Deaminase, domain 2"/>
    <property type="match status" value="1"/>
</dbReference>
<keyword evidence="3" id="KW-0378">Hydrolase</keyword>
<dbReference type="Proteomes" id="UP000483362">
    <property type="component" value="Unassembled WGS sequence"/>
</dbReference>
<dbReference type="GO" id="GO:0006508">
    <property type="term" value="P:proteolysis"/>
    <property type="evidence" value="ECO:0007669"/>
    <property type="project" value="UniProtKB-KW"/>
</dbReference>
<evidence type="ECO:0000313" key="8">
    <source>
        <dbReference type="EMBL" id="MSS17621.1"/>
    </source>
</evidence>
<dbReference type="InterPro" id="IPR001405">
    <property type="entry name" value="UPF0758"/>
</dbReference>
<keyword evidence="1" id="KW-0645">Protease</keyword>
<dbReference type="InterPro" id="IPR025657">
    <property type="entry name" value="RadC_JAB"/>
</dbReference>
<keyword evidence="5" id="KW-0482">Metalloprotease</keyword>
<dbReference type="RefSeq" id="WP_154328542.1">
    <property type="nucleotide sequence ID" value="NZ_CP045696.1"/>
</dbReference>
<reference evidence="8 9" key="1">
    <citation type="submission" date="2019-08" db="EMBL/GenBank/DDBJ databases">
        <title>In-depth cultivation of the pig gut microbiome towards novel bacterial diversity and tailored functional studies.</title>
        <authorList>
            <person name="Wylensek D."/>
            <person name="Hitch T.C.A."/>
            <person name="Clavel T."/>
        </authorList>
    </citation>
    <scope>NUCLEOTIDE SEQUENCE [LARGE SCALE GENOMIC DNA]</scope>
    <source>
        <strain evidence="8 9">Oil-RF-744-WCA-WT-10</strain>
    </source>
</reference>
<sequence length="242" mass="27033">MQQQQVDDNTSLIGTRTLKVHMAPDDRPREKAKRSGFAALSIAELFAIIVGSGSPGESVVDLCQRILNDNGGKLYNIARRGYKELMRNYKGIGEVKALELEAALELARRYQIEKVEQRPQITSSDDAYRYLRMRMKDNTNEQLWVVFLNRSKHVLGLKCMSQGGTSATVGDVKMILKAAIEELADTIIIAHNHPSDNPTPSPQDDALTRKVAAGCQAVGIPLVDHIIVCQDRYYSYCDKNRL</sequence>
<dbReference type="NCBIfam" id="NF000642">
    <property type="entry name" value="PRK00024.1"/>
    <property type="match status" value="1"/>
</dbReference>
<evidence type="ECO:0000256" key="6">
    <source>
        <dbReference type="RuleBase" id="RU003797"/>
    </source>
</evidence>
<protein>
    <submittedName>
        <fullName evidence="8">DNA repair protein RadC</fullName>
    </submittedName>
</protein>
<dbReference type="InterPro" id="IPR046778">
    <property type="entry name" value="UPF0758_N"/>
</dbReference>
<evidence type="ECO:0000256" key="4">
    <source>
        <dbReference type="ARBA" id="ARBA00022833"/>
    </source>
</evidence>
<evidence type="ECO:0000313" key="9">
    <source>
        <dbReference type="Proteomes" id="UP000483362"/>
    </source>
</evidence>
<gene>
    <name evidence="8" type="primary">radC</name>
    <name evidence="8" type="ORF">FYJ29_07610</name>
</gene>
<organism evidence="8 9">
    <name type="scientific">Sodaliphilus pleomorphus</name>
    <dbReference type="NCBI Taxonomy" id="2606626"/>
    <lineage>
        <taxon>Bacteria</taxon>
        <taxon>Pseudomonadati</taxon>
        <taxon>Bacteroidota</taxon>
        <taxon>Bacteroidia</taxon>
        <taxon>Bacteroidales</taxon>
        <taxon>Muribaculaceae</taxon>
        <taxon>Sodaliphilus</taxon>
    </lineage>
</organism>
<dbReference type="GO" id="GO:0046872">
    <property type="term" value="F:metal ion binding"/>
    <property type="evidence" value="ECO:0007669"/>
    <property type="project" value="UniProtKB-KW"/>
</dbReference>
<comment type="caution">
    <text evidence="8">The sequence shown here is derived from an EMBL/GenBank/DDBJ whole genome shotgun (WGS) entry which is preliminary data.</text>
</comment>
<evidence type="ECO:0000259" key="7">
    <source>
        <dbReference type="PROSITE" id="PS50249"/>
    </source>
</evidence>
<dbReference type="GO" id="GO:0008237">
    <property type="term" value="F:metallopeptidase activity"/>
    <property type="evidence" value="ECO:0007669"/>
    <property type="project" value="UniProtKB-KW"/>
</dbReference>
<dbReference type="EMBL" id="VULT01000010">
    <property type="protein sequence ID" value="MSS17621.1"/>
    <property type="molecule type" value="Genomic_DNA"/>
</dbReference>
<keyword evidence="4" id="KW-0862">Zinc</keyword>
<proteinExistence type="inferred from homology"/>
<dbReference type="PANTHER" id="PTHR30471:SF3">
    <property type="entry name" value="UPF0758 PROTEIN YEES-RELATED"/>
    <property type="match status" value="1"/>
</dbReference>
<comment type="similarity">
    <text evidence="6">Belongs to the UPF0758 family.</text>
</comment>
<dbReference type="AlphaFoldDB" id="A0A6L5XBJ7"/>
<accession>A0A6L5XBJ7</accession>
<evidence type="ECO:0000256" key="3">
    <source>
        <dbReference type="ARBA" id="ARBA00022801"/>
    </source>
</evidence>
<dbReference type="Pfam" id="PF20582">
    <property type="entry name" value="UPF0758_N"/>
    <property type="match status" value="1"/>
</dbReference>
<dbReference type="CDD" id="cd08071">
    <property type="entry name" value="MPN_DUF2466"/>
    <property type="match status" value="1"/>
</dbReference>
<evidence type="ECO:0000256" key="2">
    <source>
        <dbReference type="ARBA" id="ARBA00022723"/>
    </source>
</evidence>
<dbReference type="NCBIfam" id="TIGR00608">
    <property type="entry name" value="radc"/>
    <property type="match status" value="1"/>
</dbReference>
<evidence type="ECO:0000256" key="5">
    <source>
        <dbReference type="ARBA" id="ARBA00023049"/>
    </source>
</evidence>
<dbReference type="PANTHER" id="PTHR30471">
    <property type="entry name" value="DNA REPAIR PROTEIN RADC"/>
    <property type="match status" value="1"/>
</dbReference>
<keyword evidence="9" id="KW-1185">Reference proteome</keyword>
<dbReference type="Pfam" id="PF04002">
    <property type="entry name" value="RadC"/>
    <property type="match status" value="1"/>
</dbReference>
<keyword evidence="2" id="KW-0479">Metal-binding</keyword>
<feature type="domain" description="MPN" evidence="7">
    <location>
        <begin position="120"/>
        <end position="242"/>
    </location>
</feature>
<dbReference type="InterPro" id="IPR037518">
    <property type="entry name" value="MPN"/>
</dbReference>
<name>A0A6L5XBJ7_9BACT</name>
<evidence type="ECO:0000256" key="1">
    <source>
        <dbReference type="ARBA" id="ARBA00022670"/>
    </source>
</evidence>